<dbReference type="Pfam" id="PF00254">
    <property type="entry name" value="FKBP_C"/>
    <property type="match status" value="1"/>
</dbReference>
<dbReference type="EC" id="5.2.1.8" evidence="1"/>
<keyword evidence="2" id="KW-1133">Transmembrane helix</keyword>
<proteinExistence type="predicted"/>
<keyword evidence="2" id="KW-0812">Transmembrane</keyword>
<keyword evidence="1" id="KW-0413">Isomerase</keyword>
<evidence type="ECO:0000313" key="4">
    <source>
        <dbReference type="EMBL" id="KAK9985694.1"/>
    </source>
</evidence>
<dbReference type="Proteomes" id="UP001459277">
    <property type="component" value="Unassembled WGS sequence"/>
</dbReference>
<sequence>MTSILLVTLTDGIAFLLVVPFLVVTDRSAPDHSAAPTVIPTLGFVESHSTAASKRLLIFPPELAFGSKGVQKIPPNATIELDVELLDIKQSPFGSPVKIVEG</sequence>
<organism evidence="4 5">
    <name type="scientific">Lithocarpus litseifolius</name>
    <dbReference type="NCBI Taxonomy" id="425828"/>
    <lineage>
        <taxon>Eukaryota</taxon>
        <taxon>Viridiplantae</taxon>
        <taxon>Streptophyta</taxon>
        <taxon>Embryophyta</taxon>
        <taxon>Tracheophyta</taxon>
        <taxon>Spermatophyta</taxon>
        <taxon>Magnoliopsida</taxon>
        <taxon>eudicotyledons</taxon>
        <taxon>Gunneridae</taxon>
        <taxon>Pentapetalae</taxon>
        <taxon>rosids</taxon>
        <taxon>fabids</taxon>
        <taxon>Fagales</taxon>
        <taxon>Fagaceae</taxon>
        <taxon>Lithocarpus</taxon>
    </lineage>
</organism>
<dbReference type="PROSITE" id="PS50059">
    <property type="entry name" value="FKBP_PPIASE"/>
    <property type="match status" value="1"/>
</dbReference>
<dbReference type="EMBL" id="JAZDWU010000011">
    <property type="protein sequence ID" value="KAK9985694.1"/>
    <property type="molecule type" value="Genomic_DNA"/>
</dbReference>
<keyword evidence="5" id="KW-1185">Reference proteome</keyword>
<dbReference type="AlphaFoldDB" id="A0AAW2BL58"/>
<dbReference type="PANTHER" id="PTHR47862">
    <property type="entry name" value="PEPTIDYL-PROLYL CIS-TRANS ISOMERASE FKBP18, CHLOROPLASTIC"/>
    <property type="match status" value="1"/>
</dbReference>
<feature type="domain" description="PPIase FKBP-type" evidence="3">
    <location>
        <begin position="53"/>
        <end position="89"/>
    </location>
</feature>
<dbReference type="GO" id="GO:0003755">
    <property type="term" value="F:peptidyl-prolyl cis-trans isomerase activity"/>
    <property type="evidence" value="ECO:0007669"/>
    <property type="project" value="UniProtKB-KW"/>
</dbReference>
<dbReference type="InterPro" id="IPR001179">
    <property type="entry name" value="PPIase_FKBP_dom"/>
</dbReference>
<evidence type="ECO:0000313" key="5">
    <source>
        <dbReference type="Proteomes" id="UP001459277"/>
    </source>
</evidence>
<accession>A0AAW2BL58</accession>
<keyword evidence="2" id="KW-0472">Membrane</keyword>
<protein>
    <recommendedName>
        <fullName evidence="1">peptidylprolyl isomerase</fullName>
        <ecNumber evidence="1">5.2.1.8</ecNumber>
    </recommendedName>
</protein>
<comment type="catalytic activity">
    <reaction evidence="1">
        <text>[protein]-peptidylproline (omega=180) = [protein]-peptidylproline (omega=0)</text>
        <dbReference type="Rhea" id="RHEA:16237"/>
        <dbReference type="Rhea" id="RHEA-COMP:10747"/>
        <dbReference type="Rhea" id="RHEA-COMP:10748"/>
        <dbReference type="ChEBI" id="CHEBI:83833"/>
        <dbReference type="ChEBI" id="CHEBI:83834"/>
        <dbReference type="EC" id="5.2.1.8"/>
    </reaction>
</comment>
<dbReference type="GO" id="GO:0009543">
    <property type="term" value="C:chloroplast thylakoid lumen"/>
    <property type="evidence" value="ECO:0007669"/>
    <property type="project" value="TreeGrafter"/>
</dbReference>
<name>A0AAW2BL58_9ROSI</name>
<dbReference type="InterPro" id="IPR044180">
    <property type="entry name" value="FKBP18-like"/>
</dbReference>
<keyword evidence="1" id="KW-0697">Rotamase</keyword>
<evidence type="ECO:0000259" key="3">
    <source>
        <dbReference type="PROSITE" id="PS50059"/>
    </source>
</evidence>
<feature type="transmembrane region" description="Helical" evidence="2">
    <location>
        <begin position="6"/>
        <end position="24"/>
    </location>
</feature>
<comment type="caution">
    <text evidence="4">The sequence shown here is derived from an EMBL/GenBank/DDBJ whole genome shotgun (WGS) entry which is preliminary data.</text>
</comment>
<dbReference type="Gene3D" id="3.10.50.40">
    <property type="match status" value="1"/>
</dbReference>
<evidence type="ECO:0000256" key="1">
    <source>
        <dbReference type="PROSITE-ProRule" id="PRU00277"/>
    </source>
</evidence>
<dbReference type="SUPFAM" id="SSF54534">
    <property type="entry name" value="FKBP-like"/>
    <property type="match status" value="1"/>
</dbReference>
<gene>
    <name evidence="4" type="ORF">SO802_030645</name>
</gene>
<dbReference type="InterPro" id="IPR046357">
    <property type="entry name" value="PPIase_dom_sf"/>
</dbReference>
<evidence type="ECO:0000256" key="2">
    <source>
        <dbReference type="SAM" id="Phobius"/>
    </source>
</evidence>
<reference evidence="4 5" key="1">
    <citation type="submission" date="2024-01" db="EMBL/GenBank/DDBJ databases">
        <title>A telomere-to-telomere, gap-free genome of sweet tea (Lithocarpus litseifolius).</title>
        <authorList>
            <person name="Zhou J."/>
        </authorList>
    </citation>
    <scope>NUCLEOTIDE SEQUENCE [LARGE SCALE GENOMIC DNA]</scope>
    <source>
        <strain evidence="4">Zhou-2022a</strain>
        <tissue evidence="4">Leaf</tissue>
    </source>
</reference>
<dbReference type="PANTHER" id="PTHR47862:SF2">
    <property type="entry name" value="PEPTIDYLPROLYL ISOMERASE"/>
    <property type="match status" value="1"/>
</dbReference>